<proteinExistence type="inferred from homology"/>
<comment type="caution">
    <text evidence="9">The sequence shown here is derived from an EMBL/GenBank/DDBJ whole genome shotgun (WGS) entry which is preliminary data.</text>
</comment>
<evidence type="ECO:0000256" key="7">
    <source>
        <dbReference type="ARBA" id="ARBA00023273"/>
    </source>
</evidence>
<evidence type="ECO:0000313" key="9">
    <source>
        <dbReference type="EMBL" id="GMS82024.1"/>
    </source>
</evidence>
<keyword evidence="6" id="KW-0206">Cytoskeleton</keyword>
<dbReference type="AlphaFoldDB" id="A0AAV5SGP0"/>
<organism evidence="9 10">
    <name type="scientific">Pristionchus entomophagus</name>
    <dbReference type="NCBI Taxonomy" id="358040"/>
    <lineage>
        <taxon>Eukaryota</taxon>
        <taxon>Metazoa</taxon>
        <taxon>Ecdysozoa</taxon>
        <taxon>Nematoda</taxon>
        <taxon>Chromadorea</taxon>
        <taxon>Rhabditida</taxon>
        <taxon>Rhabditina</taxon>
        <taxon>Diplogasteromorpha</taxon>
        <taxon>Diplogasteroidea</taxon>
        <taxon>Neodiplogasteridae</taxon>
        <taxon>Pristionchus</taxon>
    </lineage>
</organism>
<keyword evidence="4" id="KW-0963">Cytoplasm</keyword>
<keyword evidence="5" id="KW-0969">Cilium</keyword>
<sequence>MDAAKQREADQRKLMENALNDSSADSDHDGFSVQNRQFVPQLDHPELEFSDPTSHPMVYPPGSPPAYSSGSDEESKGVPPSISTFQPAAMSQMSNLMMGSINLPISQAMQKAALQSESDEERGEEDEDGKFYPGGAAPKMKKRMMESIDDKVEDRKWFEALNADEKKLIGYFETFQPEEMILDTLYAYIPVDYIPAVGEPDPFIKIPRPDEIDDNTGLAFLDEPATKQSDPVIVDMQMRTTVKDALQKQAEPEMVPMKKLERAENNKGEIDKWIANIKELHRTRPTMSVQYSRGMPDVENLMQEWPENVERALKTLTLPSADLDCDLETYVDLVLNTLDIPVGKSRIESLHLLFSLYLEFKNSQHFKLGERQGSSKPKADRLEL</sequence>
<dbReference type="EMBL" id="BTSX01000001">
    <property type="protein sequence ID" value="GMS82024.1"/>
    <property type="molecule type" value="Genomic_DNA"/>
</dbReference>
<feature type="compositionally biased region" description="Acidic residues" evidence="8">
    <location>
        <begin position="117"/>
        <end position="128"/>
    </location>
</feature>
<keyword evidence="10" id="KW-1185">Reference proteome</keyword>
<dbReference type="PANTHER" id="PTHR13376:SF0">
    <property type="entry name" value="INTRAFLAGELLAR TRANSPORT PROTEIN 46 HOMOLOG"/>
    <property type="match status" value="1"/>
</dbReference>
<protein>
    <recommendedName>
        <fullName evidence="3">Intraflagellar transport protein 46 homolog</fullName>
    </recommendedName>
</protein>
<comment type="subcellular location">
    <subcellularLocation>
        <location evidence="1">Cytoplasm</location>
        <location evidence="1">Cytoskeleton</location>
        <location evidence="1">Cilium basal body</location>
    </subcellularLocation>
</comment>
<gene>
    <name evidence="9" type="ORF">PENTCL1PPCAC_4199</name>
</gene>
<evidence type="ECO:0000313" key="10">
    <source>
        <dbReference type="Proteomes" id="UP001432027"/>
    </source>
</evidence>
<evidence type="ECO:0000256" key="1">
    <source>
        <dbReference type="ARBA" id="ARBA00004120"/>
    </source>
</evidence>
<dbReference type="InterPro" id="IPR022088">
    <property type="entry name" value="Intraflagellar_transp_cmplxB"/>
</dbReference>
<evidence type="ECO:0000256" key="6">
    <source>
        <dbReference type="ARBA" id="ARBA00023212"/>
    </source>
</evidence>
<dbReference type="GO" id="GO:0042073">
    <property type="term" value="P:intraciliary transport"/>
    <property type="evidence" value="ECO:0007669"/>
    <property type="project" value="InterPro"/>
</dbReference>
<comment type="similarity">
    <text evidence="2">Belongs to the IFT46 family.</text>
</comment>
<reference evidence="9" key="1">
    <citation type="submission" date="2023-10" db="EMBL/GenBank/DDBJ databases">
        <title>Genome assembly of Pristionchus species.</title>
        <authorList>
            <person name="Yoshida K."/>
            <person name="Sommer R.J."/>
        </authorList>
    </citation>
    <scope>NUCLEOTIDE SEQUENCE</scope>
    <source>
        <strain evidence="9">RS0144</strain>
    </source>
</reference>
<accession>A0AAV5SGP0</accession>
<feature type="region of interest" description="Disordered" evidence="8">
    <location>
        <begin position="109"/>
        <end position="137"/>
    </location>
</feature>
<dbReference type="Pfam" id="PF12317">
    <property type="entry name" value="IFT46_B_C"/>
    <property type="match status" value="1"/>
</dbReference>
<evidence type="ECO:0000256" key="4">
    <source>
        <dbReference type="ARBA" id="ARBA00022490"/>
    </source>
</evidence>
<keyword evidence="7" id="KW-0966">Cell projection</keyword>
<dbReference type="GO" id="GO:0030992">
    <property type="term" value="C:intraciliary transport particle B"/>
    <property type="evidence" value="ECO:0007669"/>
    <property type="project" value="TreeGrafter"/>
</dbReference>
<evidence type="ECO:0000256" key="3">
    <source>
        <dbReference type="ARBA" id="ARBA00017206"/>
    </source>
</evidence>
<feature type="compositionally biased region" description="Basic and acidic residues" evidence="8">
    <location>
        <begin position="1"/>
        <end position="15"/>
    </location>
</feature>
<dbReference type="GO" id="GO:0060271">
    <property type="term" value="P:cilium assembly"/>
    <property type="evidence" value="ECO:0007669"/>
    <property type="project" value="TreeGrafter"/>
</dbReference>
<evidence type="ECO:0000256" key="5">
    <source>
        <dbReference type="ARBA" id="ARBA00023069"/>
    </source>
</evidence>
<feature type="region of interest" description="Disordered" evidence="8">
    <location>
        <begin position="1"/>
        <end position="85"/>
    </location>
</feature>
<evidence type="ECO:0000256" key="2">
    <source>
        <dbReference type="ARBA" id="ARBA00007700"/>
    </source>
</evidence>
<dbReference type="GO" id="GO:0005815">
    <property type="term" value="C:microtubule organizing center"/>
    <property type="evidence" value="ECO:0007669"/>
    <property type="project" value="TreeGrafter"/>
</dbReference>
<dbReference type="PANTHER" id="PTHR13376">
    <property type="entry name" value="INTRAFLAGELLAR TRANSPORT PROTEIN 46 HOMOLOG"/>
    <property type="match status" value="1"/>
</dbReference>
<dbReference type="Proteomes" id="UP001432027">
    <property type="component" value="Unassembled WGS sequence"/>
</dbReference>
<evidence type="ECO:0000256" key="8">
    <source>
        <dbReference type="SAM" id="MobiDB-lite"/>
    </source>
</evidence>
<dbReference type="GO" id="GO:0031514">
    <property type="term" value="C:motile cilium"/>
    <property type="evidence" value="ECO:0007669"/>
    <property type="project" value="TreeGrafter"/>
</dbReference>
<name>A0AAV5SGP0_9BILA</name>